<gene>
    <name evidence="1" type="ORF">DGUA_6G013368</name>
</gene>
<dbReference type="AlphaFoldDB" id="A0A3B0JHK0"/>
<dbReference type="EMBL" id="OUUW01000006">
    <property type="protein sequence ID" value="SPP81665.1"/>
    <property type="molecule type" value="Genomic_DNA"/>
</dbReference>
<accession>A0A3B0JHK0</accession>
<evidence type="ECO:0000313" key="2">
    <source>
        <dbReference type="Proteomes" id="UP000268350"/>
    </source>
</evidence>
<protein>
    <submittedName>
        <fullName evidence="1">Blast:Myotrophin</fullName>
    </submittedName>
</protein>
<name>A0A3B0JHK0_DROGU</name>
<reference evidence="2" key="1">
    <citation type="submission" date="2018-01" db="EMBL/GenBank/DDBJ databases">
        <authorList>
            <person name="Alioto T."/>
            <person name="Alioto T."/>
        </authorList>
    </citation>
    <scope>NUCLEOTIDE SEQUENCE [LARGE SCALE GENOMIC DNA]</scope>
</reference>
<proteinExistence type="predicted"/>
<dbReference type="Proteomes" id="UP000268350">
    <property type="component" value="Unassembled WGS sequence"/>
</dbReference>
<evidence type="ECO:0000313" key="1">
    <source>
        <dbReference type="EMBL" id="SPP81665.1"/>
    </source>
</evidence>
<keyword evidence="2" id="KW-1185">Reference proteome</keyword>
<organism evidence="1 2">
    <name type="scientific">Drosophila guanche</name>
    <name type="common">Fruit fly</name>
    <dbReference type="NCBI Taxonomy" id="7266"/>
    <lineage>
        <taxon>Eukaryota</taxon>
        <taxon>Metazoa</taxon>
        <taxon>Ecdysozoa</taxon>
        <taxon>Arthropoda</taxon>
        <taxon>Hexapoda</taxon>
        <taxon>Insecta</taxon>
        <taxon>Pterygota</taxon>
        <taxon>Neoptera</taxon>
        <taxon>Endopterygota</taxon>
        <taxon>Diptera</taxon>
        <taxon>Brachycera</taxon>
        <taxon>Muscomorpha</taxon>
        <taxon>Ephydroidea</taxon>
        <taxon>Drosophilidae</taxon>
        <taxon>Drosophila</taxon>
        <taxon>Sophophora</taxon>
    </lineage>
</organism>
<sequence>MALHRFLLLFGKDIQAASSFSWIRFGLIIKICQFLFDKIETNYLCFLSNREQTKAIPLQMEKVILKPQRPTISKSFLLEL</sequence>